<evidence type="ECO:0000256" key="10">
    <source>
        <dbReference type="ARBA" id="ARBA00023033"/>
    </source>
</evidence>
<dbReference type="Proteomes" id="UP001344447">
    <property type="component" value="Unassembled WGS sequence"/>
</dbReference>
<dbReference type="InterPro" id="IPR036396">
    <property type="entry name" value="Cyt_P450_sf"/>
</dbReference>
<dbReference type="EMBL" id="JAVFKY010000001">
    <property type="protein sequence ID" value="KAK5582229.1"/>
    <property type="molecule type" value="Genomic_DNA"/>
</dbReference>
<evidence type="ECO:0000256" key="2">
    <source>
        <dbReference type="ARBA" id="ARBA00004167"/>
    </source>
</evidence>
<evidence type="ECO:0000256" key="5">
    <source>
        <dbReference type="ARBA" id="ARBA00022692"/>
    </source>
</evidence>
<dbReference type="GO" id="GO:0016020">
    <property type="term" value="C:membrane"/>
    <property type="evidence" value="ECO:0007669"/>
    <property type="project" value="UniProtKB-SubCell"/>
</dbReference>
<keyword evidence="6 12" id="KW-0479">Metal-binding</keyword>
<dbReference type="Pfam" id="PF00067">
    <property type="entry name" value="p450"/>
    <property type="match status" value="1"/>
</dbReference>
<dbReference type="InterPro" id="IPR001128">
    <property type="entry name" value="Cyt_P450"/>
</dbReference>
<dbReference type="SUPFAM" id="SSF48264">
    <property type="entry name" value="Cytochrome P450"/>
    <property type="match status" value="1"/>
</dbReference>
<feature type="binding site" description="axial binding residue" evidence="12">
    <location>
        <position position="442"/>
    </location>
    <ligand>
        <name>heme</name>
        <dbReference type="ChEBI" id="CHEBI:30413"/>
    </ligand>
    <ligandPart>
        <name>Fe</name>
        <dbReference type="ChEBI" id="CHEBI:18248"/>
    </ligandPart>
</feature>
<evidence type="ECO:0000256" key="1">
    <source>
        <dbReference type="ARBA" id="ARBA00001971"/>
    </source>
</evidence>
<keyword evidence="10 13" id="KW-0503">Monooxygenase</keyword>
<evidence type="ECO:0000256" key="12">
    <source>
        <dbReference type="PIRSR" id="PIRSR602401-1"/>
    </source>
</evidence>
<comment type="cofactor">
    <cofactor evidence="1 12">
        <name>heme</name>
        <dbReference type="ChEBI" id="CHEBI:30413"/>
    </cofactor>
</comment>
<dbReference type="GO" id="GO:0020037">
    <property type="term" value="F:heme binding"/>
    <property type="evidence" value="ECO:0007669"/>
    <property type="project" value="InterPro"/>
</dbReference>
<dbReference type="PRINTS" id="PR00463">
    <property type="entry name" value="EP450I"/>
</dbReference>
<dbReference type="FunFam" id="1.10.630.10:FF:000068">
    <property type="entry name" value="Probable cytochrome P450 508A2"/>
    <property type="match status" value="1"/>
</dbReference>
<dbReference type="GO" id="GO:0004497">
    <property type="term" value="F:monooxygenase activity"/>
    <property type="evidence" value="ECO:0007669"/>
    <property type="project" value="UniProtKB-KW"/>
</dbReference>
<evidence type="ECO:0000256" key="6">
    <source>
        <dbReference type="ARBA" id="ARBA00022723"/>
    </source>
</evidence>
<dbReference type="PANTHER" id="PTHR24303">
    <property type="entry name" value="HEME-BINDING MONOOXYGENASE FAMILY"/>
    <property type="match status" value="1"/>
</dbReference>
<feature type="transmembrane region" description="Helical" evidence="14">
    <location>
        <begin position="6"/>
        <end position="22"/>
    </location>
</feature>
<evidence type="ECO:0008006" key="17">
    <source>
        <dbReference type="Google" id="ProtNLM"/>
    </source>
</evidence>
<dbReference type="PROSITE" id="PS00086">
    <property type="entry name" value="CYTOCHROME_P450"/>
    <property type="match status" value="1"/>
</dbReference>
<evidence type="ECO:0000313" key="15">
    <source>
        <dbReference type="EMBL" id="KAK5582229.1"/>
    </source>
</evidence>
<evidence type="ECO:0000256" key="13">
    <source>
        <dbReference type="RuleBase" id="RU000461"/>
    </source>
</evidence>
<dbReference type="PANTHER" id="PTHR24303:SF31">
    <property type="entry name" value="CYTOCHROME P450 307A1-RELATED"/>
    <property type="match status" value="1"/>
</dbReference>
<organism evidence="15 16">
    <name type="scientific">Dictyostelium firmibasis</name>
    <dbReference type="NCBI Taxonomy" id="79012"/>
    <lineage>
        <taxon>Eukaryota</taxon>
        <taxon>Amoebozoa</taxon>
        <taxon>Evosea</taxon>
        <taxon>Eumycetozoa</taxon>
        <taxon>Dictyostelia</taxon>
        <taxon>Dictyosteliales</taxon>
        <taxon>Dictyosteliaceae</taxon>
        <taxon>Dictyostelium</taxon>
    </lineage>
</organism>
<accession>A0AAN7YRW0</accession>
<dbReference type="InterPro" id="IPR002401">
    <property type="entry name" value="Cyt_P450_E_grp-I"/>
</dbReference>
<dbReference type="GO" id="GO:0016705">
    <property type="term" value="F:oxidoreductase activity, acting on paired donors, with incorporation or reduction of molecular oxygen"/>
    <property type="evidence" value="ECO:0007669"/>
    <property type="project" value="InterPro"/>
</dbReference>
<evidence type="ECO:0000256" key="14">
    <source>
        <dbReference type="SAM" id="Phobius"/>
    </source>
</evidence>
<evidence type="ECO:0000256" key="8">
    <source>
        <dbReference type="ARBA" id="ARBA00023002"/>
    </source>
</evidence>
<keyword evidence="11 14" id="KW-0472">Membrane</keyword>
<dbReference type="PRINTS" id="PR00385">
    <property type="entry name" value="P450"/>
</dbReference>
<dbReference type="GO" id="GO:0005506">
    <property type="term" value="F:iron ion binding"/>
    <property type="evidence" value="ECO:0007669"/>
    <property type="project" value="InterPro"/>
</dbReference>
<comment type="subcellular location">
    <subcellularLocation>
        <location evidence="2">Membrane</location>
        <topology evidence="2">Single-pass membrane protein</topology>
    </subcellularLocation>
</comment>
<evidence type="ECO:0000256" key="7">
    <source>
        <dbReference type="ARBA" id="ARBA00022989"/>
    </source>
</evidence>
<comment type="similarity">
    <text evidence="3 13">Belongs to the cytochrome P450 family.</text>
</comment>
<evidence type="ECO:0000256" key="4">
    <source>
        <dbReference type="ARBA" id="ARBA00022617"/>
    </source>
</evidence>
<dbReference type="InterPro" id="IPR017972">
    <property type="entry name" value="Cyt_P450_CS"/>
</dbReference>
<keyword evidence="7 14" id="KW-1133">Transmembrane helix</keyword>
<keyword evidence="16" id="KW-1185">Reference proteome</keyword>
<comment type="caution">
    <text evidence="15">The sequence shown here is derived from an EMBL/GenBank/DDBJ whole genome shotgun (WGS) entry which is preliminary data.</text>
</comment>
<dbReference type="CDD" id="cd20617">
    <property type="entry name" value="CYP1_2-like"/>
    <property type="match status" value="1"/>
</dbReference>
<gene>
    <name evidence="15" type="ORF">RB653_003812</name>
</gene>
<evidence type="ECO:0000313" key="16">
    <source>
        <dbReference type="Proteomes" id="UP001344447"/>
    </source>
</evidence>
<evidence type="ECO:0000256" key="9">
    <source>
        <dbReference type="ARBA" id="ARBA00023004"/>
    </source>
</evidence>
<proteinExistence type="inferred from homology"/>
<reference evidence="15 16" key="1">
    <citation type="submission" date="2023-11" db="EMBL/GenBank/DDBJ databases">
        <title>Dfirmibasis_genome.</title>
        <authorList>
            <person name="Edelbroek B."/>
            <person name="Kjellin J."/>
            <person name="Jerlstrom-Hultqvist J."/>
            <person name="Soderbom F."/>
        </authorList>
    </citation>
    <scope>NUCLEOTIDE SEQUENCE [LARGE SCALE GENOMIC DNA]</scope>
    <source>
        <strain evidence="15 16">TNS-C-14</strain>
    </source>
</reference>
<evidence type="ECO:0000256" key="11">
    <source>
        <dbReference type="ARBA" id="ARBA00023136"/>
    </source>
</evidence>
<sequence length="495" mass="57609">MELIKYIYFLLLFYIIYSFYIKNKKIHRNEAKGPIGFPIVGNMIQIGKSKPHIELMKLETIYGKGIVRIWLGDYYSVFLSDIDLIKDVFINKIEIFSSRPKSPLTRLGTNDFRGINGSSGDTWIKNKNIVVTAMKRANTKTIYSLLDNQVEDLIKEMSNFETKNQPFYPKHYFRKFVLSTMFKYIFNEDVPYDENLENGKLSELTNEMENIFKTLKVGRLANSIKILESPYYYYLKKSDKVFKNIKRLIIEKYENHVNSIDSEKPRDLLDILINEYGTSEDDILNITQVTLDMFMAGTDTTANTLEWIIIKLCNNPIHQEIAYNELKSLISSKGKIDDSIKSSINLSDRPSTPYIQAIIKETMRMHPVVVLGLPRYCENDTFIGEKNYFIPKGCKVFINFHSIGYNEKYYKDPYKFDPQRFLESTTNPMDSFFPFGLGNRVCLGRQLANDQLYLVVSNIILKYKLKTINDININEQGIFGLTVSPNEFKIKLEAR</sequence>
<keyword evidence="8 13" id="KW-0560">Oxidoreductase</keyword>
<keyword evidence="5 14" id="KW-0812">Transmembrane</keyword>
<protein>
    <recommendedName>
        <fullName evidence="17">Cytochrome P450</fullName>
    </recommendedName>
</protein>
<dbReference type="AlphaFoldDB" id="A0AAN7YRW0"/>
<keyword evidence="9 12" id="KW-0408">Iron</keyword>
<dbReference type="Gene3D" id="1.10.630.10">
    <property type="entry name" value="Cytochrome P450"/>
    <property type="match status" value="1"/>
</dbReference>
<evidence type="ECO:0000256" key="3">
    <source>
        <dbReference type="ARBA" id="ARBA00010617"/>
    </source>
</evidence>
<name>A0AAN7YRW0_9MYCE</name>
<keyword evidence="4 12" id="KW-0349">Heme</keyword>